<dbReference type="InterPro" id="IPR030184">
    <property type="entry name" value="WAT1-related"/>
</dbReference>
<name>A0ABY9BTW8_VITVI</name>
<evidence type="ECO:0000313" key="9">
    <source>
        <dbReference type="Proteomes" id="UP001227230"/>
    </source>
</evidence>
<dbReference type="InterPro" id="IPR037185">
    <property type="entry name" value="EmrE-like"/>
</dbReference>
<feature type="transmembrane region" description="Helical" evidence="6">
    <location>
        <begin position="137"/>
        <end position="157"/>
    </location>
</feature>
<evidence type="ECO:0000256" key="5">
    <source>
        <dbReference type="ARBA" id="ARBA00023136"/>
    </source>
</evidence>
<keyword evidence="3 6" id="KW-0812">Transmembrane</keyword>
<keyword evidence="4 6" id="KW-1133">Transmembrane helix</keyword>
<comment type="similarity">
    <text evidence="2 6">Belongs to the drug/metabolite transporter (DMT) superfamily. Plant drug/metabolite exporter (P-DME) (TC 2.A.7.4) family.</text>
</comment>
<evidence type="ECO:0000256" key="3">
    <source>
        <dbReference type="ARBA" id="ARBA00022692"/>
    </source>
</evidence>
<evidence type="ECO:0000259" key="7">
    <source>
        <dbReference type="Pfam" id="PF00892"/>
    </source>
</evidence>
<keyword evidence="5 6" id="KW-0472">Membrane</keyword>
<feature type="transmembrane region" description="Helical" evidence="6">
    <location>
        <begin position="188"/>
        <end position="207"/>
    </location>
</feature>
<evidence type="ECO:0000256" key="4">
    <source>
        <dbReference type="ARBA" id="ARBA00022989"/>
    </source>
</evidence>
<evidence type="ECO:0000256" key="2">
    <source>
        <dbReference type="ARBA" id="ARBA00007635"/>
    </source>
</evidence>
<feature type="domain" description="EamA" evidence="7">
    <location>
        <begin position="190"/>
        <end position="326"/>
    </location>
</feature>
<feature type="transmembrane region" description="Helical" evidence="6">
    <location>
        <begin position="257"/>
        <end position="275"/>
    </location>
</feature>
<feature type="transmembrane region" description="Helical" evidence="6">
    <location>
        <begin position="309"/>
        <end position="327"/>
    </location>
</feature>
<keyword evidence="9" id="KW-1185">Reference proteome</keyword>
<feature type="transmembrane region" description="Helical" evidence="6">
    <location>
        <begin position="44"/>
        <end position="64"/>
    </location>
</feature>
<reference evidence="8 9" key="1">
    <citation type="journal article" date="2023" name="Hortic Res">
        <title>The complete reference genome for grapevine (Vitis vinifera L.) genetics and breeding.</title>
        <authorList>
            <person name="Shi X."/>
            <person name="Cao S."/>
            <person name="Wang X."/>
            <person name="Huang S."/>
            <person name="Wang Y."/>
            <person name="Liu Z."/>
            <person name="Liu W."/>
            <person name="Leng X."/>
            <person name="Peng Y."/>
            <person name="Wang N."/>
            <person name="Wang Y."/>
            <person name="Ma Z."/>
            <person name="Xu X."/>
            <person name="Zhang F."/>
            <person name="Xue H."/>
            <person name="Zhong H."/>
            <person name="Wang Y."/>
            <person name="Zhang K."/>
            <person name="Velt A."/>
            <person name="Avia K."/>
            <person name="Holtgrawe D."/>
            <person name="Grimplet J."/>
            <person name="Matus J.T."/>
            <person name="Ware D."/>
            <person name="Wu X."/>
            <person name="Wang H."/>
            <person name="Liu C."/>
            <person name="Fang Y."/>
            <person name="Rustenholz C."/>
            <person name="Cheng Z."/>
            <person name="Xiao H."/>
            <person name="Zhou Y."/>
        </authorList>
    </citation>
    <scope>NUCLEOTIDE SEQUENCE [LARGE SCALE GENOMIC DNA]</scope>
    <source>
        <strain evidence="9">cv. Pinot noir / PN40024</strain>
        <tissue evidence="8">Leaf</tissue>
    </source>
</reference>
<dbReference type="EMBL" id="CP126651">
    <property type="protein sequence ID" value="WJZ86382.1"/>
    <property type="molecule type" value="Genomic_DNA"/>
</dbReference>
<feature type="transmembrane region" description="Helical" evidence="6">
    <location>
        <begin position="101"/>
        <end position="125"/>
    </location>
</feature>
<comment type="subcellular location">
    <subcellularLocation>
        <location evidence="1 6">Membrane</location>
        <topology evidence="1 6">Multi-pass membrane protein</topology>
    </subcellularLocation>
</comment>
<protein>
    <recommendedName>
        <fullName evidence="6">WAT1-related protein</fullName>
    </recommendedName>
</protein>
<gene>
    <name evidence="8" type="ORF">VitviT2T_005842</name>
</gene>
<proteinExistence type="inferred from homology"/>
<dbReference type="SUPFAM" id="SSF103481">
    <property type="entry name" value="Multidrug resistance efflux transporter EmrE"/>
    <property type="match status" value="2"/>
</dbReference>
<feature type="domain" description="EamA" evidence="7">
    <location>
        <begin position="18"/>
        <end position="155"/>
    </location>
</feature>
<accession>A0ABY9BTW8</accession>
<feature type="transmembrane region" description="Helical" evidence="6">
    <location>
        <begin position="12"/>
        <end position="32"/>
    </location>
</feature>
<evidence type="ECO:0000313" key="8">
    <source>
        <dbReference type="EMBL" id="WJZ86382.1"/>
    </source>
</evidence>
<dbReference type="InterPro" id="IPR000620">
    <property type="entry name" value="EamA_dom"/>
</dbReference>
<dbReference type="Pfam" id="PF00892">
    <property type="entry name" value="EamA"/>
    <property type="match status" value="2"/>
</dbReference>
<feature type="transmembrane region" description="Helical" evidence="6">
    <location>
        <begin position="282"/>
        <end position="303"/>
    </location>
</feature>
<dbReference type="PANTHER" id="PTHR31218">
    <property type="entry name" value="WAT1-RELATED PROTEIN"/>
    <property type="match status" value="1"/>
</dbReference>
<dbReference type="Proteomes" id="UP001227230">
    <property type="component" value="Chromosome 4"/>
</dbReference>
<feature type="transmembrane region" description="Helical" evidence="6">
    <location>
        <begin position="76"/>
        <end position="95"/>
    </location>
</feature>
<organism evidence="8 9">
    <name type="scientific">Vitis vinifera</name>
    <name type="common">Grape</name>
    <dbReference type="NCBI Taxonomy" id="29760"/>
    <lineage>
        <taxon>Eukaryota</taxon>
        <taxon>Viridiplantae</taxon>
        <taxon>Streptophyta</taxon>
        <taxon>Embryophyta</taxon>
        <taxon>Tracheophyta</taxon>
        <taxon>Spermatophyta</taxon>
        <taxon>Magnoliopsida</taxon>
        <taxon>eudicotyledons</taxon>
        <taxon>Gunneridae</taxon>
        <taxon>Pentapetalae</taxon>
        <taxon>rosids</taxon>
        <taxon>Vitales</taxon>
        <taxon>Vitaceae</taxon>
        <taxon>Viteae</taxon>
        <taxon>Vitis</taxon>
    </lineage>
</organism>
<evidence type="ECO:0000256" key="1">
    <source>
        <dbReference type="ARBA" id="ARBA00004141"/>
    </source>
</evidence>
<evidence type="ECO:0000256" key="6">
    <source>
        <dbReference type="RuleBase" id="RU363077"/>
    </source>
</evidence>
<sequence>MVGKLEQLLEWLKPVMAMAVFEIAIGGVNILYKLATKDGMIVKIMIAYRMLFAAVSMVPLALIGEWNSRPKLTKRIFFLGFFLSIFGGSLSQNLYGESLALTSATFVAAMTNLIPAMTFVMAIILRMESLSIKTNIGKAKVLGTILSIAGAMVLTFYKGREIKLWSTNINLLHQDHHDMSEQSSRNQALGGFLGVASAVSMAVWMILQAKLSMEYPPYSATALMSLCASIQSVVYALCTERHWSAWKLGWNVRLLTVVYGGVVASGLMVALMAWVARRRGALYIASFHPLLLIVVALAGSLMLDEKLHLGSLLGAVFIIVGLYVVLWGKSKELKTVAVED</sequence>